<reference evidence="6 7" key="1">
    <citation type="submission" date="2022-09" db="EMBL/GenBank/DDBJ databases">
        <authorList>
            <person name="Kop L."/>
        </authorList>
    </citation>
    <scope>NUCLEOTIDE SEQUENCE [LARGE SCALE GENOMIC DNA]</scope>
    <source>
        <strain evidence="6 7">347</strain>
    </source>
</reference>
<dbReference type="RefSeq" id="WP_282010343.1">
    <property type="nucleotide sequence ID" value="NZ_OX336137.1"/>
</dbReference>
<dbReference type="InterPro" id="IPR055438">
    <property type="entry name" value="AstE_AspA_cat"/>
</dbReference>
<keyword evidence="7" id="KW-1185">Reference proteome</keyword>
<dbReference type="Proteomes" id="UP001157733">
    <property type="component" value="Chromosome"/>
</dbReference>
<dbReference type="EMBL" id="OX336137">
    <property type="protein sequence ID" value="CAI2717402.1"/>
    <property type="molecule type" value="Genomic_DNA"/>
</dbReference>
<comment type="cofactor">
    <cofactor evidence="1">
        <name>Zn(2+)</name>
        <dbReference type="ChEBI" id="CHEBI:29105"/>
    </cofactor>
</comment>
<keyword evidence="4" id="KW-0862">Zinc</keyword>
<dbReference type="Pfam" id="PF24827">
    <property type="entry name" value="AstE_AspA_cat"/>
    <property type="match status" value="1"/>
</dbReference>
<evidence type="ECO:0000256" key="3">
    <source>
        <dbReference type="ARBA" id="ARBA00022801"/>
    </source>
</evidence>
<name>A0ABM9HB85_9BACT</name>
<gene>
    <name evidence="6" type="ORF">NSPWAT_0543</name>
</gene>
<evidence type="ECO:0000313" key="7">
    <source>
        <dbReference type="Proteomes" id="UP001157733"/>
    </source>
</evidence>
<evidence type="ECO:0000313" key="6">
    <source>
        <dbReference type="EMBL" id="CAI2717402.1"/>
    </source>
</evidence>
<accession>A0ABM9HB85</accession>
<evidence type="ECO:0000256" key="1">
    <source>
        <dbReference type="ARBA" id="ARBA00001947"/>
    </source>
</evidence>
<dbReference type="CDD" id="cd06256">
    <property type="entry name" value="M14_ASTE_ASPA-like"/>
    <property type="match status" value="1"/>
</dbReference>
<dbReference type="SUPFAM" id="SSF53187">
    <property type="entry name" value="Zn-dependent exopeptidases"/>
    <property type="match status" value="1"/>
</dbReference>
<evidence type="ECO:0000259" key="5">
    <source>
        <dbReference type="Pfam" id="PF24827"/>
    </source>
</evidence>
<evidence type="ECO:0000256" key="4">
    <source>
        <dbReference type="ARBA" id="ARBA00022833"/>
    </source>
</evidence>
<dbReference type="Gene3D" id="3.40.630.10">
    <property type="entry name" value="Zn peptidases"/>
    <property type="match status" value="1"/>
</dbReference>
<keyword evidence="3" id="KW-0378">Hydrolase</keyword>
<keyword evidence="2" id="KW-0479">Metal-binding</keyword>
<organism evidence="6 7">
    <name type="scientific">Nitrospina watsonii</name>
    <dbReference type="NCBI Taxonomy" id="1323948"/>
    <lineage>
        <taxon>Bacteria</taxon>
        <taxon>Pseudomonadati</taxon>
        <taxon>Nitrospinota/Tectimicrobiota group</taxon>
        <taxon>Nitrospinota</taxon>
        <taxon>Nitrospinia</taxon>
        <taxon>Nitrospinales</taxon>
        <taxon>Nitrospinaceae</taxon>
        <taxon>Nitrospina</taxon>
    </lineage>
</organism>
<sequence>MDLHRLDHVPPELLTTPVEELDNVLPGPTLLHIPGRAEPPLFISTLLHGDEPTGFQSMQRLLTQYLGSPEGLPRSVWLFLGNVHAAKGNLRHLDQQPDFNRIWNGGDRPEHRLAARVVTMARENGLFACIDIHNTSGKNPPYSAINKLDPACVFLGKLFSDKLVYFTRPDTVLSKAFAEICPAVTVECGQAGDPKGLERVHGFVDQCLNLAAIVPTGYRTADESVYHSIGRIEFPDGCTVGFDHSGGQEDFVFVENLDSLNFQELPENTRIGWRHDAGKRLVVIDETGKEVGDEFFVYKGDEIRLKRAVVPSMLTTRPDAALDDCLGYLMQRYVLE</sequence>
<protein>
    <recommendedName>
        <fullName evidence="5">Succinylglutamate desuccinylase/Aspartoacylase catalytic domain-containing protein</fullName>
    </recommendedName>
</protein>
<evidence type="ECO:0000256" key="2">
    <source>
        <dbReference type="ARBA" id="ARBA00022723"/>
    </source>
</evidence>
<feature type="domain" description="Succinylglutamate desuccinylase/Aspartoacylase catalytic" evidence="5">
    <location>
        <begin position="39"/>
        <end position="192"/>
    </location>
</feature>
<proteinExistence type="predicted"/>